<dbReference type="Pfam" id="PF00672">
    <property type="entry name" value="HAMP"/>
    <property type="match status" value="1"/>
</dbReference>
<evidence type="ECO:0000256" key="6">
    <source>
        <dbReference type="ARBA" id="ARBA00022553"/>
    </source>
</evidence>
<evidence type="ECO:0000259" key="17">
    <source>
        <dbReference type="PROSITE" id="PS50885"/>
    </source>
</evidence>
<dbReference type="SMART" id="SM00388">
    <property type="entry name" value="HisKA"/>
    <property type="match status" value="1"/>
</dbReference>
<dbReference type="InterPro" id="IPR003594">
    <property type="entry name" value="HATPase_dom"/>
</dbReference>
<protein>
    <recommendedName>
        <fullName evidence="15">Sensor protein</fullName>
        <ecNumber evidence="15">2.7.13.3</ecNumber>
    </recommendedName>
</protein>
<keyword evidence="5 15" id="KW-0997">Cell inner membrane</keyword>
<sequence>MKPTRLSTRLGLTVTALIACLVMEMLAYAAISRQLDLRAEDSLNEKFAQIEHSMSEGFLGIEDIVQYPHTLRDQIIGHDSYSLMVLDAGNPRQQLMMVGNEEGRNLPVPEADHIPQGFQELQSVHGHKILMGHREIHLKTGQDILVRLSMDRESDSTLLHAYLKSTFLILPLILLLVGFGAWWVVRRGLRPLGAFRKVTALISARDLSHRMKVKGLPDELRDLAHAVNFMLHRLDGDVQQLAQFSDDLAHELRSPMNNLMGKAQVTLSRPRPSEEYKQALESCTEELERMSRMISQMLFLASVSQPAAPLPVEVIDLREEADKVAELFSSSAEERDITLQVQGNAKATGERLMIQRAISNLLSNAIRHGLSGSVITITLATHADEVSLAVRNAGDGIDAEHLPRLFDRFYRVHVSRARQQGGTGLGLAIVRSIMSLHEGQVRVQSEPGQFTTFSLIFPKLV</sequence>
<gene>
    <name evidence="18" type="ORF">ALO50_04151</name>
</gene>
<dbReference type="PROSITE" id="PS50109">
    <property type="entry name" value="HIS_KIN"/>
    <property type="match status" value="1"/>
</dbReference>
<proteinExistence type="predicted"/>
<dbReference type="InterPro" id="IPR050428">
    <property type="entry name" value="TCS_sensor_his_kinase"/>
</dbReference>
<dbReference type="PRINTS" id="PR00344">
    <property type="entry name" value="BCTRLSENSOR"/>
</dbReference>
<dbReference type="Proteomes" id="UP000050356">
    <property type="component" value="Unassembled WGS sequence"/>
</dbReference>
<comment type="function">
    <text evidence="15">Member of a two-component regulatory system.</text>
</comment>
<dbReference type="SUPFAM" id="SSF158472">
    <property type="entry name" value="HAMP domain-like"/>
    <property type="match status" value="1"/>
</dbReference>
<dbReference type="InterPro" id="IPR036097">
    <property type="entry name" value="HisK_dim/P_sf"/>
</dbReference>
<dbReference type="CDD" id="cd06225">
    <property type="entry name" value="HAMP"/>
    <property type="match status" value="1"/>
</dbReference>
<dbReference type="SUPFAM" id="SSF55874">
    <property type="entry name" value="ATPase domain of HSP90 chaperone/DNA topoisomerase II/histidine kinase"/>
    <property type="match status" value="1"/>
</dbReference>
<dbReference type="InterPro" id="IPR003660">
    <property type="entry name" value="HAMP_dom"/>
</dbReference>
<dbReference type="PROSITE" id="PS50885">
    <property type="entry name" value="HAMP"/>
    <property type="match status" value="1"/>
</dbReference>
<dbReference type="Gene3D" id="6.10.340.10">
    <property type="match status" value="1"/>
</dbReference>
<name>A0A0P9M305_PSESX</name>
<dbReference type="PANTHER" id="PTHR45436:SF15">
    <property type="entry name" value="SENSOR HISTIDINE KINASE CUSS"/>
    <property type="match status" value="1"/>
</dbReference>
<keyword evidence="10 15" id="KW-0418">Kinase</keyword>
<dbReference type="Gene3D" id="3.30.565.10">
    <property type="entry name" value="Histidine kinase-like ATPase, C-terminal domain"/>
    <property type="match status" value="1"/>
</dbReference>
<dbReference type="InterPro" id="IPR006290">
    <property type="entry name" value="CztS_silS_copS"/>
</dbReference>
<dbReference type="GO" id="GO:0000155">
    <property type="term" value="F:phosphorelay sensor kinase activity"/>
    <property type="evidence" value="ECO:0007669"/>
    <property type="project" value="InterPro"/>
</dbReference>
<dbReference type="InterPro" id="IPR004358">
    <property type="entry name" value="Sig_transdc_His_kin-like_C"/>
</dbReference>
<keyword evidence="11 15" id="KW-0067">ATP-binding</keyword>
<dbReference type="Gene3D" id="1.10.287.130">
    <property type="match status" value="1"/>
</dbReference>
<dbReference type="EMBL" id="LJQA01000814">
    <property type="protein sequence ID" value="KPW82200.1"/>
    <property type="molecule type" value="Genomic_DNA"/>
</dbReference>
<evidence type="ECO:0000313" key="19">
    <source>
        <dbReference type="Proteomes" id="UP000050356"/>
    </source>
</evidence>
<evidence type="ECO:0000256" key="5">
    <source>
        <dbReference type="ARBA" id="ARBA00022519"/>
    </source>
</evidence>
<dbReference type="SMART" id="SM00387">
    <property type="entry name" value="HATPase_c"/>
    <property type="match status" value="1"/>
</dbReference>
<evidence type="ECO:0000256" key="14">
    <source>
        <dbReference type="ARBA" id="ARBA00023136"/>
    </source>
</evidence>
<evidence type="ECO:0000256" key="12">
    <source>
        <dbReference type="ARBA" id="ARBA00022989"/>
    </source>
</evidence>
<dbReference type="PROSITE" id="PS51257">
    <property type="entry name" value="PROKAR_LIPOPROTEIN"/>
    <property type="match status" value="1"/>
</dbReference>
<dbReference type="InterPro" id="IPR005467">
    <property type="entry name" value="His_kinase_dom"/>
</dbReference>
<comment type="subcellular location">
    <subcellularLocation>
        <location evidence="3 15">Cell inner membrane</location>
    </subcellularLocation>
    <subcellularLocation>
        <location evidence="2">Membrane</location>
        <topology evidence="2">Multi-pass membrane protein</topology>
    </subcellularLocation>
</comment>
<evidence type="ECO:0000256" key="10">
    <source>
        <dbReference type="ARBA" id="ARBA00022777"/>
    </source>
</evidence>
<feature type="domain" description="HAMP" evidence="17">
    <location>
        <begin position="186"/>
        <end position="239"/>
    </location>
</feature>
<evidence type="ECO:0000256" key="8">
    <source>
        <dbReference type="ARBA" id="ARBA00022692"/>
    </source>
</evidence>
<evidence type="ECO:0000259" key="16">
    <source>
        <dbReference type="PROSITE" id="PS50109"/>
    </source>
</evidence>
<dbReference type="SMART" id="SM00304">
    <property type="entry name" value="HAMP"/>
    <property type="match status" value="1"/>
</dbReference>
<keyword evidence="7 15" id="KW-0808">Transferase</keyword>
<feature type="domain" description="Histidine kinase" evidence="16">
    <location>
        <begin position="247"/>
        <end position="461"/>
    </location>
</feature>
<dbReference type="EC" id="2.7.13.3" evidence="15"/>
<dbReference type="NCBIfam" id="TIGR01386">
    <property type="entry name" value="cztS_silS_copS"/>
    <property type="match status" value="1"/>
</dbReference>
<keyword evidence="9 15" id="KW-0547">Nucleotide-binding</keyword>
<organism evidence="18 19">
    <name type="scientific">Pseudomonas syringae pv. cerasicola</name>
    <dbReference type="NCBI Taxonomy" id="264451"/>
    <lineage>
        <taxon>Bacteria</taxon>
        <taxon>Pseudomonadati</taxon>
        <taxon>Pseudomonadota</taxon>
        <taxon>Gammaproteobacteria</taxon>
        <taxon>Pseudomonadales</taxon>
        <taxon>Pseudomonadaceae</taxon>
        <taxon>Pseudomonas</taxon>
        <taxon>Pseudomonas syringae</taxon>
    </lineage>
</organism>
<evidence type="ECO:0000256" key="1">
    <source>
        <dbReference type="ARBA" id="ARBA00000085"/>
    </source>
</evidence>
<dbReference type="GO" id="GO:0005886">
    <property type="term" value="C:plasma membrane"/>
    <property type="evidence" value="ECO:0007669"/>
    <property type="project" value="UniProtKB-SubCell"/>
</dbReference>
<keyword evidence="6" id="KW-0597">Phosphoprotein</keyword>
<keyword evidence="13 15" id="KW-0902">Two-component regulatory system</keyword>
<dbReference type="CDD" id="cd00082">
    <property type="entry name" value="HisKA"/>
    <property type="match status" value="1"/>
</dbReference>
<dbReference type="AlphaFoldDB" id="A0A0P9M305"/>
<keyword evidence="12 15" id="KW-1133">Transmembrane helix</keyword>
<dbReference type="PATRIC" id="fig|264451.4.peg.2269"/>
<evidence type="ECO:0000256" key="2">
    <source>
        <dbReference type="ARBA" id="ARBA00004141"/>
    </source>
</evidence>
<evidence type="ECO:0000256" key="3">
    <source>
        <dbReference type="ARBA" id="ARBA00004533"/>
    </source>
</evidence>
<dbReference type="InterPro" id="IPR003661">
    <property type="entry name" value="HisK_dim/P_dom"/>
</dbReference>
<evidence type="ECO:0000256" key="7">
    <source>
        <dbReference type="ARBA" id="ARBA00022679"/>
    </source>
</evidence>
<comment type="catalytic activity">
    <reaction evidence="1 15">
        <text>ATP + protein L-histidine = ADP + protein N-phospho-L-histidine.</text>
        <dbReference type="EC" id="2.7.13.3"/>
    </reaction>
</comment>
<keyword evidence="8 15" id="KW-0812">Transmembrane</keyword>
<dbReference type="PANTHER" id="PTHR45436">
    <property type="entry name" value="SENSOR HISTIDINE KINASE YKOH"/>
    <property type="match status" value="1"/>
</dbReference>
<evidence type="ECO:0000313" key="18">
    <source>
        <dbReference type="EMBL" id="KPW82200.1"/>
    </source>
</evidence>
<comment type="caution">
    <text evidence="18">The sequence shown here is derived from an EMBL/GenBank/DDBJ whole genome shotgun (WGS) entry which is preliminary data.</text>
</comment>
<evidence type="ECO:0000256" key="4">
    <source>
        <dbReference type="ARBA" id="ARBA00022475"/>
    </source>
</evidence>
<evidence type="ECO:0000256" key="11">
    <source>
        <dbReference type="ARBA" id="ARBA00022840"/>
    </source>
</evidence>
<keyword evidence="14 15" id="KW-0472">Membrane</keyword>
<keyword evidence="4 15" id="KW-1003">Cell membrane</keyword>
<accession>A0A0P9M305</accession>
<dbReference type="FunFam" id="3.30.565.10:FF:000006">
    <property type="entry name" value="Sensor histidine kinase WalK"/>
    <property type="match status" value="1"/>
</dbReference>
<dbReference type="Pfam" id="PF02518">
    <property type="entry name" value="HATPase_c"/>
    <property type="match status" value="1"/>
</dbReference>
<dbReference type="GO" id="GO:0005524">
    <property type="term" value="F:ATP binding"/>
    <property type="evidence" value="ECO:0007669"/>
    <property type="project" value="UniProtKB-KW"/>
</dbReference>
<dbReference type="InterPro" id="IPR036890">
    <property type="entry name" value="HATPase_C_sf"/>
</dbReference>
<evidence type="ECO:0000256" key="15">
    <source>
        <dbReference type="RuleBase" id="RU364088"/>
    </source>
</evidence>
<dbReference type="Pfam" id="PF00512">
    <property type="entry name" value="HisKA"/>
    <property type="match status" value="1"/>
</dbReference>
<reference evidence="18 19" key="1">
    <citation type="submission" date="2015-09" db="EMBL/GenBank/DDBJ databases">
        <title>Genome announcement of multiple Pseudomonas syringae strains.</title>
        <authorList>
            <person name="Thakur S."/>
            <person name="Wang P.W."/>
            <person name="Gong Y."/>
            <person name="Weir B.S."/>
            <person name="Guttman D.S."/>
        </authorList>
    </citation>
    <scope>NUCLEOTIDE SEQUENCE [LARGE SCALE GENOMIC DNA]</scope>
    <source>
        <strain evidence="18 19">ICMP17524</strain>
    </source>
</reference>
<dbReference type="SUPFAM" id="SSF47384">
    <property type="entry name" value="Homodimeric domain of signal transducing histidine kinase"/>
    <property type="match status" value="1"/>
</dbReference>
<evidence type="ECO:0000256" key="9">
    <source>
        <dbReference type="ARBA" id="ARBA00022741"/>
    </source>
</evidence>
<feature type="transmembrane region" description="Helical" evidence="15">
    <location>
        <begin position="167"/>
        <end position="185"/>
    </location>
</feature>
<evidence type="ECO:0000256" key="13">
    <source>
        <dbReference type="ARBA" id="ARBA00023012"/>
    </source>
</evidence>
<dbReference type="RefSeq" id="WP_057460362.1">
    <property type="nucleotide sequence ID" value="NZ_LJQA01000814.1"/>
</dbReference>